<reference evidence="11 12" key="1">
    <citation type="submission" date="2019-08" db="EMBL/GenBank/DDBJ databases">
        <title>Deep-cultivation of Planctomycetes and their phenomic and genomic characterization uncovers novel biology.</title>
        <authorList>
            <person name="Wiegand S."/>
            <person name="Jogler M."/>
            <person name="Boedeker C."/>
            <person name="Pinto D."/>
            <person name="Vollmers J."/>
            <person name="Rivas-Marin E."/>
            <person name="Kohn T."/>
            <person name="Peeters S.H."/>
            <person name="Heuer A."/>
            <person name="Rast P."/>
            <person name="Oberbeckmann S."/>
            <person name="Bunk B."/>
            <person name="Jeske O."/>
            <person name="Meyerdierks A."/>
            <person name="Storesund J.E."/>
            <person name="Kallscheuer N."/>
            <person name="Luecker S."/>
            <person name="Lage O.M."/>
            <person name="Pohl T."/>
            <person name="Merkel B.J."/>
            <person name="Hornburger P."/>
            <person name="Mueller R.-W."/>
            <person name="Bruemmer F."/>
            <person name="Labrenz M."/>
            <person name="Spormann A.M."/>
            <person name="Op den Camp H."/>
            <person name="Overmann J."/>
            <person name="Amann R."/>
            <person name="Jetten M.S.M."/>
            <person name="Mascher T."/>
            <person name="Medema M.H."/>
            <person name="Devos D.P."/>
            <person name="Kaster A.-K."/>
            <person name="Ovreas L."/>
            <person name="Rohde M."/>
            <person name="Galperin M.Y."/>
            <person name="Jogler C."/>
        </authorList>
    </citation>
    <scope>NUCLEOTIDE SEQUENCE [LARGE SCALE GENOMIC DNA]</scope>
    <source>
        <strain evidence="11 12">UC8</strain>
    </source>
</reference>
<dbReference type="PANTHER" id="PTHR46594">
    <property type="entry name" value="P-TYPE CATION-TRANSPORTING ATPASE"/>
    <property type="match status" value="1"/>
</dbReference>
<feature type="transmembrane region" description="Helical" evidence="8">
    <location>
        <begin position="480"/>
        <end position="502"/>
    </location>
</feature>
<feature type="transmembrane region" description="Helical" evidence="8">
    <location>
        <begin position="446"/>
        <end position="468"/>
    </location>
</feature>
<evidence type="ECO:0000256" key="9">
    <source>
        <dbReference type="SAM" id="MobiDB-lite"/>
    </source>
</evidence>
<dbReference type="SUPFAM" id="SSF81665">
    <property type="entry name" value="Calcium ATPase, transmembrane domain M"/>
    <property type="match status" value="1"/>
</dbReference>
<dbReference type="GO" id="GO:0016887">
    <property type="term" value="F:ATP hydrolysis activity"/>
    <property type="evidence" value="ECO:0007669"/>
    <property type="project" value="InterPro"/>
</dbReference>
<dbReference type="PROSITE" id="PS50846">
    <property type="entry name" value="HMA_2"/>
    <property type="match status" value="1"/>
</dbReference>
<dbReference type="SUPFAM" id="SSF55008">
    <property type="entry name" value="HMA, heavy metal-associated domain"/>
    <property type="match status" value="1"/>
</dbReference>
<dbReference type="SUPFAM" id="SSF81653">
    <property type="entry name" value="Calcium ATPase, transduction domain A"/>
    <property type="match status" value="1"/>
</dbReference>
<dbReference type="OrthoDB" id="211392at2"/>
<dbReference type="GO" id="GO:0019829">
    <property type="term" value="F:ATPase-coupled monoatomic cation transmembrane transporter activity"/>
    <property type="evidence" value="ECO:0007669"/>
    <property type="project" value="InterPro"/>
</dbReference>
<dbReference type="SUPFAM" id="SSF56784">
    <property type="entry name" value="HAD-like"/>
    <property type="match status" value="1"/>
</dbReference>
<dbReference type="SFLD" id="SFLDF00027">
    <property type="entry name" value="p-type_atpase"/>
    <property type="match status" value="1"/>
</dbReference>
<dbReference type="PANTHER" id="PTHR46594:SF4">
    <property type="entry name" value="P-TYPE CATION-TRANSPORTING ATPASE"/>
    <property type="match status" value="1"/>
</dbReference>
<dbReference type="GO" id="GO:0005886">
    <property type="term" value="C:plasma membrane"/>
    <property type="evidence" value="ECO:0007669"/>
    <property type="project" value="UniProtKB-SubCell"/>
</dbReference>
<evidence type="ECO:0000256" key="3">
    <source>
        <dbReference type="ARBA" id="ARBA00022692"/>
    </source>
</evidence>
<feature type="compositionally biased region" description="Basic and acidic residues" evidence="9">
    <location>
        <begin position="580"/>
        <end position="589"/>
    </location>
</feature>
<name>A0A5B9QKH3_9BACT</name>
<feature type="transmembrane region" description="Helical" evidence="8">
    <location>
        <begin position="791"/>
        <end position="813"/>
    </location>
</feature>
<dbReference type="Proteomes" id="UP000325286">
    <property type="component" value="Chromosome"/>
</dbReference>
<feature type="region of interest" description="Disordered" evidence="9">
    <location>
        <begin position="1"/>
        <end position="20"/>
    </location>
</feature>
<evidence type="ECO:0000256" key="2">
    <source>
        <dbReference type="ARBA" id="ARBA00006024"/>
    </source>
</evidence>
<dbReference type="Pfam" id="PF00122">
    <property type="entry name" value="E1-E2_ATPase"/>
    <property type="match status" value="1"/>
</dbReference>
<dbReference type="Gene3D" id="3.40.50.1000">
    <property type="entry name" value="HAD superfamily/HAD-like"/>
    <property type="match status" value="1"/>
</dbReference>
<feature type="region of interest" description="Disordered" evidence="9">
    <location>
        <begin position="580"/>
        <end position="600"/>
    </location>
</feature>
<keyword evidence="8" id="KW-0547">Nucleotide-binding</keyword>
<keyword evidence="8" id="KW-0067">ATP-binding</keyword>
<dbReference type="InterPro" id="IPR023299">
    <property type="entry name" value="ATPase_P-typ_cyto_dom_N"/>
</dbReference>
<dbReference type="InterPro" id="IPR027256">
    <property type="entry name" value="P-typ_ATPase_IB"/>
</dbReference>
<dbReference type="PROSITE" id="PS00154">
    <property type="entry name" value="ATPASE_E1_E2"/>
    <property type="match status" value="1"/>
</dbReference>
<evidence type="ECO:0000256" key="8">
    <source>
        <dbReference type="RuleBase" id="RU362081"/>
    </source>
</evidence>
<evidence type="ECO:0000313" key="12">
    <source>
        <dbReference type="Proteomes" id="UP000325286"/>
    </source>
</evidence>
<evidence type="ECO:0000256" key="5">
    <source>
        <dbReference type="ARBA" id="ARBA00022967"/>
    </source>
</evidence>
<keyword evidence="4 8" id="KW-0479">Metal-binding</keyword>
<keyword evidence="12" id="KW-1185">Reference proteome</keyword>
<keyword evidence="5" id="KW-1278">Translocase</keyword>
<evidence type="ECO:0000313" key="11">
    <source>
        <dbReference type="EMBL" id="QEG39568.1"/>
    </source>
</evidence>
<dbReference type="GO" id="GO:0046872">
    <property type="term" value="F:metal ion binding"/>
    <property type="evidence" value="ECO:0007669"/>
    <property type="project" value="UniProtKB-KW"/>
</dbReference>
<dbReference type="Pfam" id="PF00403">
    <property type="entry name" value="HMA"/>
    <property type="match status" value="1"/>
</dbReference>
<dbReference type="InterPro" id="IPR036163">
    <property type="entry name" value="HMA_dom_sf"/>
</dbReference>
<gene>
    <name evidence="11" type="primary">copA</name>
    <name evidence="11" type="ORF">UC8_15640</name>
</gene>
<dbReference type="InterPro" id="IPR021993">
    <property type="entry name" value="ATPase-cat-bd"/>
</dbReference>
<dbReference type="AlphaFoldDB" id="A0A5B9QKH3"/>
<sequence length="850" mass="89322">MIEQLGSHPSDADAPEPDADAGCSAARLPCRHCGLSTPCAVGVDPETVFCCNGCRGAYQLIQGWGLGSFYALRDSNTTSATPTAGSSEAALEVFDNDEFLGDSKPRPQSDGLYQTDLALLGLHCAACAWLIENVASQTAGWHAARVKLSDHTIRIVFDPQKLKLSEIARLLRRVGYELTPLSNDRNDAYQQQNRKLLMNIAVAGFCAANAMWIAIGLYAGEATWVAGEHRTFFRLIGTGLGIAAVLLPGRTFLVGALAALRTRTPHMDLPVALGLTVGSLAGLINVLQDRGEVYFDSLAVLVFLLLIGRWLQFHQQHRAARSVDLLLRITPRHAHRLAADGTVAVVLADRLRAGDTVRIAAGDSLPADGRITRGQSLVDRSLLTGESHPVRVVEGDEVEAGIVNLQSELDVEVTASGQDSRIGQVMQSVAEAAGERTPIVQLADRIGGVFVVVVSTLALLTFAAWLTVDWQTAASAATSLLIVACPCALALATPLAVAVAIGKSARQKIFIRDGSTFGQLAKPGTIWFDKTGTLTEGRLSARLLQGDRQTLALAAAVERGCQHPIAAAIIREAELHPPSGRVERQRGEGEVLPPPPPTAQSVTVEVGGVRGRYQGHSLAVGNLDFLTRQNVVIGAATEDAIERCLADGSSPILIAVDGVAAATLAVSDELKTDARAMIERWTQAGWEVGILSGDHPDIVDRIGHRLGLPAAACRGGLSPEDKLSIVRDSTAATTVMVGDGANDAAALAAADVGIAVRGGAEVSLRAAPVFVASGGLSALGRLVHAARNTTALIYTAFAVSLTYNLIAVGLAMAGLISPLVAAVLMPISSVSVLSLCFLWPIYSSSQRTAS</sequence>
<dbReference type="Gene3D" id="3.40.1110.10">
    <property type="entry name" value="Calcium-transporting ATPase, cytoplasmic domain N"/>
    <property type="match status" value="1"/>
</dbReference>
<evidence type="ECO:0000256" key="6">
    <source>
        <dbReference type="ARBA" id="ARBA00022989"/>
    </source>
</evidence>
<dbReference type="InterPro" id="IPR059000">
    <property type="entry name" value="ATPase_P-type_domA"/>
</dbReference>
<feature type="transmembrane region" description="Helical" evidence="8">
    <location>
        <begin position="196"/>
        <end position="220"/>
    </location>
</feature>
<proteinExistence type="inferred from homology"/>
<dbReference type="GO" id="GO:0030001">
    <property type="term" value="P:metal ion transport"/>
    <property type="evidence" value="ECO:0007669"/>
    <property type="project" value="UniProtKB-ARBA"/>
</dbReference>
<feature type="transmembrane region" description="Helical" evidence="8">
    <location>
        <begin position="269"/>
        <end position="287"/>
    </location>
</feature>
<evidence type="ECO:0000256" key="7">
    <source>
        <dbReference type="ARBA" id="ARBA00023136"/>
    </source>
</evidence>
<comment type="subcellular location">
    <subcellularLocation>
        <location evidence="8">Cell membrane</location>
    </subcellularLocation>
    <subcellularLocation>
        <location evidence="1">Membrane</location>
    </subcellularLocation>
</comment>
<dbReference type="InterPro" id="IPR023214">
    <property type="entry name" value="HAD_sf"/>
</dbReference>
<dbReference type="InterPro" id="IPR044492">
    <property type="entry name" value="P_typ_ATPase_HD_dom"/>
</dbReference>
<keyword evidence="8" id="KW-1003">Cell membrane</keyword>
<dbReference type="InterPro" id="IPR001757">
    <property type="entry name" value="P_typ_ATPase"/>
</dbReference>
<feature type="domain" description="HMA" evidence="10">
    <location>
        <begin position="113"/>
        <end position="179"/>
    </location>
</feature>
<dbReference type="Gene3D" id="3.30.70.100">
    <property type="match status" value="1"/>
</dbReference>
<evidence type="ECO:0000256" key="4">
    <source>
        <dbReference type="ARBA" id="ARBA00022723"/>
    </source>
</evidence>
<dbReference type="CDD" id="cd00371">
    <property type="entry name" value="HMA"/>
    <property type="match status" value="1"/>
</dbReference>
<keyword evidence="3 8" id="KW-0812">Transmembrane</keyword>
<dbReference type="SFLD" id="SFLDS00003">
    <property type="entry name" value="Haloacid_Dehalogenase"/>
    <property type="match status" value="1"/>
</dbReference>
<dbReference type="InterPro" id="IPR018303">
    <property type="entry name" value="ATPase_P-typ_P_site"/>
</dbReference>
<dbReference type="Pfam" id="PF12156">
    <property type="entry name" value="ATPase-cat_bd"/>
    <property type="match status" value="1"/>
</dbReference>
<feature type="transmembrane region" description="Helical" evidence="8">
    <location>
        <begin position="232"/>
        <end position="257"/>
    </location>
</feature>
<protein>
    <submittedName>
        <fullName evidence="11">Copper-exporting P-type ATPase A</fullName>
    </submittedName>
</protein>
<dbReference type="KEGG" id="rul:UC8_15640"/>
<keyword evidence="6 8" id="KW-1133">Transmembrane helix</keyword>
<evidence type="ECO:0000259" key="10">
    <source>
        <dbReference type="PROSITE" id="PS50846"/>
    </source>
</evidence>
<dbReference type="SFLD" id="SFLDG00002">
    <property type="entry name" value="C1.7:_P-type_atpase_like"/>
    <property type="match status" value="1"/>
</dbReference>
<dbReference type="InterPro" id="IPR008250">
    <property type="entry name" value="ATPase_P-typ_transduc_dom_A_sf"/>
</dbReference>
<dbReference type="Pfam" id="PF00702">
    <property type="entry name" value="Hydrolase"/>
    <property type="match status" value="1"/>
</dbReference>
<dbReference type="SUPFAM" id="SSF81660">
    <property type="entry name" value="Metal cation-transporting ATPase, ATP-binding domain N"/>
    <property type="match status" value="1"/>
</dbReference>
<dbReference type="NCBIfam" id="TIGR01494">
    <property type="entry name" value="ATPase_P-type"/>
    <property type="match status" value="2"/>
</dbReference>
<dbReference type="RefSeq" id="WP_068133069.1">
    <property type="nucleotide sequence ID" value="NZ_CP042914.1"/>
</dbReference>
<dbReference type="NCBIfam" id="TIGR01525">
    <property type="entry name" value="ATPase-IB_hvy"/>
    <property type="match status" value="1"/>
</dbReference>
<feature type="transmembrane region" description="Helical" evidence="8">
    <location>
        <begin position="293"/>
        <end position="311"/>
    </location>
</feature>
<keyword evidence="7 8" id="KW-0472">Membrane</keyword>
<dbReference type="InterPro" id="IPR006121">
    <property type="entry name" value="HMA_dom"/>
</dbReference>
<evidence type="ECO:0000256" key="1">
    <source>
        <dbReference type="ARBA" id="ARBA00004370"/>
    </source>
</evidence>
<dbReference type="PRINTS" id="PR00119">
    <property type="entry name" value="CATATPASE"/>
</dbReference>
<feature type="transmembrane region" description="Helical" evidence="8">
    <location>
        <begin position="819"/>
        <end position="842"/>
    </location>
</feature>
<dbReference type="InterPro" id="IPR023298">
    <property type="entry name" value="ATPase_P-typ_TM_dom_sf"/>
</dbReference>
<organism evidence="11 12">
    <name type="scientific">Roseimaritima ulvae</name>
    <dbReference type="NCBI Taxonomy" id="980254"/>
    <lineage>
        <taxon>Bacteria</taxon>
        <taxon>Pseudomonadati</taxon>
        <taxon>Planctomycetota</taxon>
        <taxon>Planctomycetia</taxon>
        <taxon>Pirellulales</taxon>
        <taxon>Pirellulaceae</taxon>
        <taxon>Roseimaritima</taxon>
    </lineage>
</organism>
<dbReference type="Gene3D" id="2.70.150.10">
    <property type="entry name" value="Calcium-transporting ATPase, cytoplasmic transduction domain A"/>
    <property type="match status" value="1"/>
</dbReference>
<accession>A0A5B9QKH3</accession>
<dbReference type="GO" id="GO:0005524">
    <property type="term" value="F:ATP binding"/>
    <property type="evidence" value="ECO:0007669"/>
    <property type="project" value="UniProtKB-UniRule"/>
</dbReference>
<dbReference type="InterPro" id="IPR036412">
    <property type="entry name" value="HAD-like_sf"/>
</dbReference>
<dbReference type="EMBL" id="CP042914">
    <property type="protein sequence ID" value="QEG39568.1"/>
    <property type="molecule type" value="Genomic_DNA"/>
</dbReference>
<comment type="similarity">
    <text evidence="2 8">Belongs to the cation transport ATPase (P-type) (TC 3.A.3) family. Type IB subfamily.</text>
</comment>